<comment type="catalytic activity">
    <reaction evidence="1">
        <text>Thiol-dependent hydrolysis of ester, thioester, amide, peptide and isopeptide bonds formed by the C-terminal Gly of ubiquitin (a 76-residue protein attached to proteins as an intracellular targeting signal).</text>
        <dbReference type="EC" id="3.4.19.12"/>
    </reaction>
</comment>
<dbReference type="GO" id="GO:0000045">
    <property type="term" value="P:autophagosome assembly"/>
    <property type="evidence" value="ECO:0007669"/>
    <property type="project" value="Ensembl"/>
</dbReference>
<evidence type="ECO:0000256" key="18">
    <source>
        <dbReference type="ARBA" id="ARBA00059005"/>
    </source>
</evidence>
<keyword evidence="9" id="KW-0479">Metal-binding</keyword>
<keyword evidence="10" id="KW-0677">Repeat</keyword>
<feature type="region of interest" description="Disordered" evidence="23">
    <location>
        <begin position="226"/>
        <end position="250"/>
    </location>
</feature>
<dbReference type="GO" id="GO:0016477">
    <property type="term" value="P:cell migration"/>
    <property type="evidence" value="ECO:0007669"/>
    <property type="project" value="Ensembl"/>
</dbReference>
<dbReference type="GeneID" id="100769882"/>
<feature type="compositionally biased region" description="Polar residues" evidence="23">
    <location>
        <begin position="232"/>
        <end position="245"/>
    </location>
</feature>
<dbReference type="FunFam" id="4.10.1060.10:FF:000006">
    <property type="entry name" value="ubiquitin thioesterase ZRANB1 isoform X1"/>
    <property type="match status" value="1"/>
</dbReference>
<dbReference type="InterPro" id="IPR003323">
    <property type="entry name" value="OTU_dom"/>
</dbReference>
<dbReference type="InterPro" id="IPR041294">
    <property type="entry name" value="AnkUBD"/>
</dbReference>
<dbReference type="InterPro" id="IPR051346">
    <property type="entry name" value="OTU_Deubiquitinase"/>
</dbReference>
<evidence type="ECO:0000313" key="26">
    <source>
        <dbReference type="Ensembl" id="ENSCGRP00001027066.1"/>
    </source>
</evidence>
<dbReference type="Pfam" id="PF00641">
    <property type="entry name" value="Zn_ribbon_RanBP"/>
    <property type="match status" value="2"/>
</dbReference>
<keyword evidence="8" id="KW-0879">Wnt signaling pathway</keyword>
<evidence type="ECO:0000256" key="3">
    <source>
        <dbReference type="ARBA" id="ARBA00004496"/>
    </source>
</evidence>
<reference evidence="26" key="4">
    <citation type="submission" date="2025-05" db="UniProtKB">
        <authorList>
            <consortium name="Ensembl"/>
        </authorList>
    </citation>
    <scope>IDENTIFICATION</scope>
</reference>
<dbReference type="GO" id="GO:0005654">
    <property type="term" value="C:nucleoplasm"/>
    <property type="evidence" value="ECO:0007669"/>
    <property type="project" value="Ensembl"/>
</dbReference>
<dbReference type="PROSITE" id="PS50199">
    <property type="entry name" value="ZF_RANBP2_2"/>
    <property type="match status" value="3"/>
</dbReference>
<dbReference type="Proteomes" id="UP000694386">
    <property type="component" value="Unplaced"/>
</dbReference>
<dbReference type="InterPro" id="IPR001876">
    <property type="entry name" value="Znf_RanBP2"/>
</dbReference>
<evidence type="ECO:0000256" key="9">
    <source>
        <dbReference type="ARBA" id="ARBA00022723"/>
    </source>
</evidence>
<dbReference type="GeneTree" id="ENSGT00940000158045"/>
<dbReference type="CTD" id="54764"/>
<dbReference type="GO" id="GO:0071947">
    <property type="term" value="P:protein deubiquitination involved in ubiquitin-dependent protein catabolic process"/>
    <property type="evidence" value="ECO:0007669"/>
    <property type="project" value="Ensembl"/>
</dbReference>
<protein>
    <recommendedName>
        <fullName evidence="20">Ubiquitin thioesterase ZRANB1</fullName>
        <ecNumber evidence="5">3.4.19.12</ecNumber>
    </recommendedName>
    <alternativeName>
        <fullName evidence="21">Zinc finger Ran-binding domain-containing protein 1</fullName>
    </alternativeName>
</protein>
<evidence type="ECO:0000256" key="13">
    <source>
        <dbReference type="ARBA" id="ARBA00022801"/>
    </source>
</evidence>
<dbReference type="GO" id="GO:0035523">
    <property type="term" value="P:protein K29-linked deubiquitination"/>
    <property type="evidence" value="ECO:0007669"/>
    <property type="project" value="Ensembl"/>
</dbReference>
<evidence type="ECO:0000256" key="8">
    <source>
        <dbReference type="ARBA" id="ARBA00022687"/>
    </source>
</evidence>
<dbReference type="PROSITE" id="PS01358">
    <property type="entry name" value="ZF_RANBP2_1"/>
    <property type="match status" value="3"/>
</dbReference>
<dbReference type="GO" id="GO:0008270">
    <property type="term" value="F:zinc ion binding"/>
    <property type="evidence" value="ECO:0007669"/>
    <property type="project" value="UniProtKB-KW"/>
</dbReference>
<dbReference type="GO" id="GO:0070530">
    <property type="term" value="F:K63-linked polyubiquitin modification-dependent protein binding"/>
    <property type="evidence" value="ECO:0007669"/>
    <property type="project" value="Ensembl"/>
</dbReference>
<reference evidence="28" key="1">
    <citation type="journal article" date="2018" name="Biotechnol. Bioeng.">
        <title>A reference genome of the Chinese hamster based on a hybrid assembly strategy.</title>
        <authorList>
            <person name="Rupp O."/>
            <person name="MacDonald M.L."/>
            <person name="Li S."/>
            <person name="Dhiman H."/>
            <person name="Polson S."/>
            <person name="Griep S."/>
            <person name="Heffner K."/>
            <person name="Hernandez I."/>
            <person name="Brinkrolf K."/>
            <person name="Jadhav V."/>
            <person name="Samoudi M."/>
            <person name="Hao H."/>
            <person name="Kingham B."/>
            <person name="Goesmann A."/>
            <person name="Betenbaugh M.J."/>
            <person name="Lewis N.E."/>
            <person name="Borth N."/>
            <person name="Lee K.H."/>
        </authorList>
    </citation>
    <scope>NUCLEOTIDE SEQUENCE [LARGE SCALE GENOMIC DNA]</scope>
    <source>
        <strain evidence="28">17A/GY</strain>
    </source>
</reference>
<keyword evidence="28" id="KW-1185">Reference proteome</keyword>
<keyword evidence="13" id="KW-0378">Hydrolase</keyword>
<dbReference type="GO" id="GO:0004843">
    <property type="term" value="F:cysteine-type deubiquitinase activity"/>
    <property type="evidence" value="ECO:0007669"/>
    <property type="project" value="UniProtKB-EC"/>
</dbReference>
<evidence type="ECO:0000256" key="2">
    <source>
        <dbReference type="ARBA" id="ARBA00004123"/>
    </source>
</evidence>
<organism evidence="26 27">
    <name type="scientific">Cricetulus griseus</name>
    <name type="common">Chinese hamster</name>
    <name type="synonym">Cricetulus barabensis griseus</name>
    <dbReference type="NCBI Taxonomy" id="10029"/>
    <lineage>
        <taxon>Eukaryota</taxon>
        <taxon>Metazoa</taxon>
        <taxon>Chordata</taxon>
        <taxon>Craniata</taxon>
        <taxon>Vertebrata</taxon>
        <taxon>Euteleostomi</taxon>
        <taxon>Mammalia</taxon>
        <taxon>Eutheria</taxon>
        <taxon>Euarchontoglires</taxon>
        <taxon>Glires</taxon>
        <taxon>Rodentia</taxon>
        <taxon>Myomorpha</taxon>
        <taxon>Muroidea</taxon>
        <taxon>Cricetidae</taxon>
        <taxon>Cricetinae</taxon>
        <taxon>Cricetulus</taxon>
    </lineage>
</organism>
<evidence type="ECO:0000256" key="1">
    <source>
        <dbReference type="ARBA" id="ARBA00000707"/>
    </source>
</evidence>
<proteinExistence type="inferred from homology"/>
<dbReference type="InterPro" id="IPR049768">
    <property type="entry name" value="ZRANB1_OTU"/>
</dbReference>
<dbReference type="RefSeq" id="XP_003507329.2">
    <property type="nucleotide sequence ID" value="XM_003507281.4"/>
</dbReference>
<evidence type="ECO:0000256" key="22">
    <source>
        <dbReference type="PROSITE-ProRule" id="PRU00322"/>
    </source>
</evidence>
<evidence type="ECO:0000256" key="20">
    <source>
        <dbReference type="ARBA" id="ARBA00074046"/>
    </source>
</evidence>
<evidence type="ECO:0000256" key="6">
    <source>
        <dbReference type="ARBA" id="ARBA00022490"/>
    </source>
</evidence>
<evidence type="ECO:0000256" key="7">
    <source>
        <dbReference type="ARBA" id="ARBA00022670"/>
    </source>
</evidence>
<accession>A0A8C2N179</accession>
<dbReference type="OMA" id="MCDTKDD"/>
<comment type="function">
    <text evidence="18">Ubiquitin thioesterase, which specifically hydrolyzes 'Lys-29'-linked and 'Lys-33'-linked diubiquitin. Also cleaves 'Lys-63'-linked chains, but with 40-fold less efficiency compared to 'Lys-29'-linked ones. Positive regulator of the Wnt signaling pathway that deubiquitinates APC protein, a negative regulator of Wnt-mediated transcription. Acts as a regulator of autophagy by mediating deubiquitination of PIK3C3/VPS34, thereby promoting autophagosome maturation. Plays a role in the regulation of cell morphology and cytoskeletal organization. Required in the stress fiber dynamics and cell migration.</text>
</comment>
<keyword evidence="12" id="KW-0833">Ubl conjugation pathway</keyword>
<dbReference type="PROSITE" id="PS50802">
    <property type="entry name" value="OTU"/>
    <property type="match status" value="1"/>
</dbReference>
<dbReference type="SMART" id="SM00547">
    <property type="entry name" value="ZnF_RBZ"/>
    <property type="match status" value="3"/>
</dbReference>
<evidence type="ECO:0000313" key="27">
    <source>
        <dbReference type="Proteomes" id="UP000694386"/>
    </source>
</evidence>
<keyword evidence="11 22" id="KW-0863">Zinc-finger</keyword>
<dbReference type="GO" id="GO:0046854">
    <property type="term" value="P:phosphatidylinositol phosphate biosynthetic process"/>
    <property type="evidence" value="ECO:0007669"/>
    <property type="project" value="Ensembl"/>
</dbReference>
<dbReference type="FunFam" id="4.10.1060.10:FF:000011">
    <property type="entry name" value="ubiquitin thioesterase ZRANB1 isoform X1"/>
    <property type="match status" value="1"/>
</dbReference>
<dbReference type="AlphaFoldDB" id="A0A8C2N179"/>
<dbReference type="GO" id="GO:0007010">
    <property type="term" value="P:cytoskeleton organization"/>
    <property type="evidence" value="ECO:0007669"/>
    <property type="project" value="Ensembl"/>
</dbReference>
<evidence type="ECO:0000313" key="28">
    <source>
        <dbReference type="Proteomes" id="UP001108280"/>
    </source>
</evidence>
<evidence type="ECO:0000259" key="24">
    <source>
        <dbReference type="PROSITE" id="PS50199"/>
    </source>
</evidence>
<dbReference type="FunFam" id="4.10.1060.10:FF:000012">
    <property type="entry name" value="ubiquitin thioesterase ZRANB1 isoform X1"/>
    <property type="match status" value="1"/>
</dbReference>
<keyword evidence="7" id="KW-0645">Protease</keyword>
<dbReference type="Pfam" id="PF18418">
    <property type="entry name" value="AnkUBD"/>
    <property type="match status" value="1"/>
</dbReference>
<dbReference type="GO" id="GO:0070536">
    <property type="term" value="P:protein K63-linked deubiquitination"/>
    <property type="evidence" value="ECO:0007669"/>
    <property type="project" value="Ensembl"/>
</dbReference>
<name>A0A8C2N179_CRIGR</name>
<comment type="similarity">
    <text evidence="4">Belongs to the peptidase C64 family.</text>
</comment>
<dbReference type="Pfam" id="PF02338">
    <property type="entry name" value="OTU"/>
    <property type="match status" value="1"/>
</dbReference>
<evidence type="ECO:0000256" key="17">
    <source>
        <dbReference type="ARBA" id="ARBA00023242"/>
    </source>
</evidence>
<dbReference type="FunFam" id="1.25.40.560:FF:000001">
    <property type="entry name" value="ubiquitin thioesterase ZRANB1 isoform X1"/>
    <property type="match status" value="1"/>
</dbReference>
<feature type="domain" description="RanBP2-type" evidence="24">
    <location>
        <begin position="175"/>
        <end position="204"/>
    </location>
</feature>
<dbReference type="KEGG" id="cge:100769882"/>
<dbReference type="GO" id="GO:0016055">
    <property type="term" value="P:Wnt signaling pathway"/>
    <property type="evidence" value="ECO:0007669"/>
    <property type="project" value="UniProtKB-KW"/>
</dbReference>
<dbReference type="Gene3D" id="1.25.40.560">
    <property type="match status" value="1"/>
</dbReference>
<feature type="domain" description="OTU" evidence="25">
    <location>
        <begin position="458"/>
        <end position="618"/>
    </location>
</feature>
<feature type="domain" description="RanBP2-type" evidence="24">
    <location>
        <begin position="110"/>
        <end position="139"/>
    </location>
</feature>
<dbReference type="Ensembl" id="ENSCGRT00001031313.1">
    <property type="protein sequence ID" value="ENSCGRP00001027066.1"/>
    <property type="gene ID" value="ENSCGRG00001024189.1"/>
</dbReference>
<dbReference type="GO" id="GO:0030177">
    <property type="term" value="P:positive regulation of Wnt signaling pathway"/>
    <property type="evidence" value="ECO:0007669"/>
    <property type="project" value="Ensembl"/>
</dbReference>
<keyword evidence="15" id="KW-0862">Zinc</keyword>
<evidence type="ECO:0000256" key="16">
    <source>
        <dbReference type="ARBA" id="ARBA00023043"/>
    </source>
</evidence>
<sequence>MCKVEVIAWKLKSYFLPDITHFKKYTMSEHGIKWACEYCTYENWPSAIKCTMCRAQRPSGTIITEDPFKSGSSDVGRDWDPSSTEGGSSPLICPDSSARPRVKSSYSMENANKWSCHMCTYLNWPRAIRCTQCLSQRRTRSPTESPQSSGSGSRPVAFSVDPCEEYNDRNKLNTRTQHWTCSVCTYENWAKAKKCVVCDHPRPNNIEAIELAETEEASSIINEQDRARWRGSCSSGNSQRRSPPTTKRDSEVKMDFQRIELAGAVGSKEELEVDFKKLKQIKNRMKKTDWLFLNACVGVVEGDLAAIEAYKSSGGDIARQLTADEVRLLNRPSAFDVGYTLVHLAIRFQRQDMLAILLTEVSQQAAKCIPAMVCPELTEQIRREIAASLHQRKGDFACYFLTDLVTFTLPADIEDLPPTVQEKLFDEVLDRDVQKELEEESPIINWSLELATRLDSRLYALWNRTAGDCLLDSVLQATWGIYDKDSVLRKALHDSLHDCSHWFYTRWKDWESWYSQSFGLHFSLREEQWQEDWAFILSLASQPGASLEQTHIFVLAHILRRPIIVYGVKYYKSFRGETLGYTRFQGVYLPLLWEQSFCWKSPIALGYTRGHFSALVAMENDGYGNRGAGANLNTDDDVTITFLPLVDSERKLLHVHFLSAQELGNEEQQEKLLREWLDCCVTEGGVLVAMQKSSRRRNHPLVTQMVEKWLDRYRQIRPCTSLSDGEEDEDEEDE</sequence>
<dbReference type="OrthoDB" id="6275030at2759"/>
<keyword evidence="6" id="KW-0963">Cytoplasm</keyword>
<dbReference type="GO" id="GO:0005829">
    <property type="term" value="C:cytosol"/>
    <property type="evidence" value="ECO:0007669"/>
    <property type="project" value="Ensembl"/>
</dbReference>
<comment type="subcellular location">
    <subcellularLocation>
        <location evidence="3">Cytoplasm</location>
    </subcellularLocation>
    <subcellularLocation>
        <location evidence="2">Nucleus</location>
    </subcellularLocation>
</comment>
<dbReference type="PANTHER" id="PTHR13367">
    <property type="entry name" value="UBIQUITIN THIOESTERASE"/>
    <property type="match status" value="1"/>
</dbReference>
<dbReference type="GO" id="GO:0022604">
    <property type="term" value="P:regulation of cell morphogenesis"/>
    <property type="evidence" value="ECO:0007669"/>
    <property type="project" value="Ensembl"/>
</dbReference>
<comment type="subunit">
    <text evidence="19">Interacts with TRAF6. Interacts with APC.</text>
</comment>
<evidence type="ECO:0000256" key="10">
    <source>
        <dbReference type="ARBA" id="ARBA00022737"/>
    </source>
</evidence>
<keyword evidence="17" id="KW-0539">Nucleus</keyword>
<evidence type="ECO:0000256" key="15">
    <source>
        <dbReference type="ARBA" id="ARBA00022833"/>
    </source>
</evidence>
<evidence type="ECO:0000256" key="21">
    <source>
        <dbReference type="ARBA" id="ARBA00084023"/>
    </source>
</evidence>
<evidence type="ECO:0000256" key="11">
    <source>
        <dbReference type="ARBA" id="ARBA00022771"/>
    </source>
</evidence>
<evidence type="ECO:0000313" key="29">
    <source>
        <dbReference type="RefSeq" id="XP_027264932.1"/>
    </source>
</evidence>
<keyword evidence="14" id="KW-0788">Thiol protease</keyword>
<dbReference type="PANTHER" id="PTHR13367:SF28">
    <property type="entry name" value="UBIQUITIN THIOESTERASE ZRANB1"/>
    <property type="match status" value="1"/>
</dbReference>
<dbReference type="Gene3D" id="4.10.1060.10">
    <property type="entry name" value="Zinc finger, RanBP2-type"/>
    <property type="match status" value="3"/>
</dbReference>
<keyword evidence="16" id="KW-0040">ANK repeat</keyword>
<evidence type="ECO:0000256" key="19">
    <source>
        <dbReference type="ARBA" id="ARBA00062143"/>
    </source>
</evidence>
<reference evidence="28" key="2">
    <citation type="journal article" date="2020" name="Biotechnol. Bioeng.">
        <title>Chromosome-scale scaffolds for the Chinese hamster reference genome assembly to facilitate the study of the CHO epigenome.</title>
        <authorList>
            <person name="Hilliard W."/>
            <person name="MacDonald M."/>
            <person name="Lee K.H."/>
        </authorList>
    </citation>
    <scope>NUCLEOTIDE SEQUENCE [LARGE SCALE GENOMIC DNA]</scope>
    <source>
        <strain evidence="28">17A/GY</strain>
    </source>
</reference>
<feature type="region of interest" description="Disordered" evidence="23">
    <location>
        <begin position="64"/>
        <end position="100"/>
    </location>
</feature>
<evidence type="ECO:0000256" key="4">
    <source>
        <dbReference type="ARBA" id="ARBA00005865"/>
    </source>
</evidence>
<dbReference type="RefSeq" id="XP_027264932.1">
    <property type="nucleotide sequence ID" value="XM_027409131.2"/>
</dbReference>
<dbReference type="SUPFAM" id="SSF90209">
    <property type="entry name" value="Ran binding protein zinc finger-like"/>
    <property type="match status" value="2"/>
</dbReference>
<dbReference type="Proteomes" id="UP001108280">
    <property type="component" value="Chromosome 3"/>
</dbReference>
<evidence type="ECO:0000256" key="23">
    <source>
        <dbReference type="SAM" id="MobiDB-lite"/>
    </source>
</evidence>
<evidence type="ECO:0000256" key="5">
    <source>
        <dbReference type="ARBA" id="ARBA00012759"/>
    </source>
</evidence>
<gene>
    <name evidence="26 29" type="primary">Zranb1</name>
</gene>
<dbReference type="CDD" id="cd22767">
    <property type="entry name" value="OTU_ZRANB1"/>
    <property type="match status" value="1"/>
</dbReference>
<evidence type="ECO:0000256" key="12">
    <source>
        <dbReference type="ARBA" id="ARBA00022786"/>
    </source>
</evidence>
<dbReference type="GO" id="GO:1990168">
    <property type="term" value="P:protein K33-linked deubiquitination"/>
    <property type="evidence" value="ECO:0007669"/>
    <property type="project" value="Ensembl"/>
</dbReference>
<evidence type="ECO:0000256" key="14">
    <source>
        <dbReference type="ARBA" id="ARBA00022807"/>
    </source>
</evidence>
<feature type="domain" description="RanBP2-type" evidence="24">
    <location>
        <begin position="29"/>
        <end position="59"/>
    </location>
</feature>
<dbReference type="InterPro" id="IPR036443">
    <property type="entry name" value="Znf_RanBP2_sf"/>
</dbReference>
<evidence type="ECO:0000259" key="25">
    <source>
        <dbReference type="PROSITE" id="PS50802"/>
    </source>
</evidence>
<dbReference type="EC" id="3.4.19.12" evidence="5"/>
<reference evidence="29" key="3">
    <citation type="submission" date="2025-04" db="UniProtKB">
        <authorList>
            <consortium name="RefSeq"/>
        </authorList>
    </citation>
    <scope>IDENTIFICATION</scope>
    <source>
        <strain evidence="29">17A/GY</strain>
        <tissue evidence="29">Liver</tissue>
    </source>
</reference>